<reference evidence="2 3" key="1">
    <citation type="submission" date="2024-10" db="EMBL/GenBank/DDBJ databases">
        <authorList>
            <person name="Ryan C."/>
        </authorList>
    </citation>
    <scope>NUCLEOTIDE SEQUENCE [LARGE SCALE GENOMIC DNA]</scope>
</reference>
<proteinExistence type="predicted"/>
<keyword evidence="3" id="KW-1185">Reference proteome</keyword>
<dbReference type="InterPro" id="IPR001810">
    <property type="entry name" value="F-box_dom"/>
</dbReference>
<evidence type="ECO:0000313" key="3">
    <source>
        <dbReference type="Proteomes" id="UP001497457"/>
    </source>
</evidence>
<organism evidence="2 3">
    <name type="scientific">Urochloa decumbens</name>
    <dbReference type="NCBI Taxonomy" id="240449"/>
    <lineage>
        <taxon>Eukaryota</taxon>
        <taxon>Viridiplantae</taxon>
        <taxon>Streptophyta</taxon>
        <taxon>Embryophyta</taxon>
        <taxon>Tracheophyta</taxon>
        <taxon>Spermatophyta</taxon>
        <taxon>Magnoliopsida</taxon>
        <taxon>Liliopsida</taxon>
        <taxon>Poales</taxon>
        <taxon>Poaceae</taxon>
        <taxon>PACMAD clade</taxon>
        <taxon>Panicoideae</taxon>
        <taxon>Panicodae</taxon>
        <taxon>Paniceae</taxon>
        <taxon>Melinidinae</taxon>
        <taxon>Urochloa</taxon>
    </lineage>
</organism>
<dbReference type="InterPro" id="IPR036047">
    <property type="entry name" value="F-box-like_dom_sf"/>
</dbReference>
<dbReference type="Proteomes" id="UP001497457">
    <property type="component" value="Unassembled WGS sequence"/>
</dbReference>
<dbReference type="Pfam" id="PF12937">
    <property type="entry name" value="F-box-like"/>
    <property type="match status" value="1"/>
</dbReference>
<dbReference type="PANTHER" id="PTHR33207">
    <property type="entry name" value="F-BOX DOMAIN CONTAINING PROTEIN-RELATED"/>
    <property type="match status" value="1"/>
</dbReference>
<dbReference type="SUPFAM" id="SSF81383">
    <property type="entry name" value="F-box domain"/>
    <property type="match status" value="1"/>
</dbReference>
<dbReference type="EMBL" id="CAXIPR030001308">
    <property type="protein sequence ID" value="CAM0148403.1"/>
    <property type="molecule type" value="Genomic_DNA"/>
</dbReference>
<name>A0ABC9H3H6_9POAL</name>
<gene>
    <name evidence="2" type="ORF">URODEC1_LOCUS121714</name>
</gene>
<sequence length="355" mass="38785">MDVVDDDALVLVLERVDSHVSLIRAAAVCKRWHSAIADAAFLRRYRSLHAPPAVGYYHNPPGLSETALLLCPCAPVFVPSPPSIVDARHFSLDFLSGGEGSWRVMDSRGSLVVLTVTGLRTAFTENVVCEPLTQRYRMIHLPPDSDGFLYLGPFLLDGEANEVGGGISMSNFRLLCLFHSNGVTCTSIFTAGSSWSEKSIDPMAPSIQHSRTLGHASGSLYFYVEGRSRTLTVLDGSNRYNCCVTEGCDGQPRIIVVFDNAMKVFARLDGTEWALEKKILLSEAIHSLPGYQPGHHHIIQTIGQGFIILLQGSGPTYTFSVNLETMEAAPAENMGQIVSQCKLPWPPALHVCLDR</sequence>
<feature type="domain" description="F-box" evidence="1">
    <location>
        <begin position="7"/>
        <end position="43"/>
    </location>
</feature>
<dbReference type="AlphaFoldDB" id="A0ABC9H3H6"/>
<comment type="caution">
    <text evidence="2">The sequence shown here is derived from an EMBL/GenBank/DDBJ whole genome shotgun (WGS) entry which is preliminary data.</text>
</comment>
<accession>A0ABC9H3H6</accession>
<protein>
    <recommendedName>
        <fullName evidence="1">F-box domain-containing protein</fullName>
    </recommendedName>
</protein>
<evidence type="ECO:0000313" key="2">
    <source>
        <dbReference type="EMBL" id="CAM0148403.1"/>
    </source>
</evidence>
<evidence type="ECO:0000259" key="1">
    <source>
        <dbReference type="Pfam" id="PF12937"/>
    </source>
</evidence>